<dbReference type="SUPFAM" id="SSF51120">
    <property type="entry name" value="beta-Roll"/>
    <property type="match status" value="1"/>
</dbReference>
<feature type="domain" description="DUF5801" evidence="7">
    <location>
        <begin position="1631"/>
        <end position="1766"/>
    </location>
</feature>
<accession>A0ABY5HQW5</accession>
<evidence type="ECO:0000313" key="8">
    <source>
        <dbReference type="EMBL" id="UTW13609.1"/>
    </source>
</evidence>
<evidence type="ECO:0000259" key="7">
    <source>
        <dbReference type="Pfam" id="PF19116"/>
    </source>
</evidence>
<feature type="region of interest" description="Disordered" evidence="4">
    <location>
        <begin position="412"/>
        <end position="440"/>
    </location>
</feature>
<dbReference type="InterPro" id="IPR003644">
    <property type="entry name" value="Calx_beta"/>
</dbReference>
<dbReference type="EMBL" id="CP073347">
    <property type="protein sequence ID" value="UTW13609.1"/>
    <property type="molecule type" value="Genomic_DNA"/>
</dbReference>
<evidence type="ECO:0000256" key="3">
    <source>
        <dbReference type="ARBA" id="ARBA00022837"/>
    </source>
</evidence>
<feature type="domain" description="RapA2 cadherin-like" evidence="6">
    <location>
        <begin position="653"/>
        <end position="739"/>
    </location>
</feature>
<feature type="domain" description="Calx-beta" evidence="5">
    <location>
        <begin position="316"/>
        <end position="405"/>
    </location>
</feature>
<feature type="compositionally biased region" description="Polar residues" evidence="4">
    <location>
        <begin position="808"/>
        <end position="823"/>
    </location>
</feature>
<dbReference type="InterPro" id="IPR038081">
    <property type="entry name" value="CalX-like_sf"/>
</dbReference>
<evidence type="ECO:0000259" key="6">
    <source>
        <dbReference type="Pfam" id="PF17803"/>
    </source>
</evidence>
<gene>
    <name evidence="8" type="ORF">KDW95_08210</name>
</gene>
<dbReference type="SUPFAM" id="SSF141072">
    <property type="entry name" value="CalX-like"/>
    <property type="match status" value="1"/>
</dbReference>
<sequence length="2485" mass="246923">MAIGDVAGSVSFVFGTVIAVGTNGAERVLSLGDTLYEGEQIRVAEGARIEIAATNGELLALGSGQEAMVDAGFLTASSGDAQVLGQDVAATVTSITGTVVAVAADGSERILAVGDVLFEGELIRVASGGSVQLTGASGETVSLASGQQALITPEFYADAAQFDASQSVASGSSADQALQQTGEIDAIQAAILAGEDPTAVAEATAAGQAAGDAGGPGDSGSSFVLLSRTGQEVTPEAGYPTIGLSRGFTVPENEDVLLTEAEPVVSVVIKEPEPPQGGEPPPEPTPDFPIVVSGSGALVLEGTNGGEPRVITFLLTLDKAYSQDVTVTYELRPGTASYPDDWFDGQLINVVVIPAGETVFEVPISIVMDHLDEGNETFEIVLLSADGASLDPSASSANVTIIDDDTTPVAVDDSNSISDPDAVSAQGNVLDNDTDEDGDDIAGNLEVVIPQGETEIALQHQYGDLTIQSDGSYEFVLNDEGKAAFLALDDSDPDLEISFPDAYQVTDGYNPGNTADVVITLVGTNDGPEVVVDTGNPEGANDVVYESGLAVGSDSAADTEFAFGSFTLSDPDGLDDLVSISINGEAPVLIGDLVNATFAGASGTLTITAYDALTGVASYQYELTSPTTDVDAVVETDVFSLTVSDGTLISAPAAITIEIVDDVPDADPDSGDVIEGATLVVAAAAGVLVNDTEGADGASLQGVRAANGDTTTPVSGDIGSEIGGEYGTLTLNADGSYSYKSTANAIGSDAQDVFVYTLVDGDGDTSTTTLTINLTNVGLVVEDDNAVQVNEAALDEIKDGDDLVAGTVTGSDPGSTAETSTAGDLSDNVAGGTGPYTFALDGGAAGTYGTIQVNSDGTYIYTLTAPVTSDPATDDGPNVELGADSFNFTVTDANGNTGQGTIYINIVDDVPSVTIGITGEGGEAAVVLQTDDALTDGDPTDDDVAVSSAAFGGIFAATPIYGADGAGSTVVSYSLALAAGVSNGDDSGLNSGGVDITLALVGGEIVGSAGGTPVFTISVDGDGVVTLTQSEAIDHIEGGAFDDVIALANGLVELTATATTTDSDGDTATDSASVDLGGNISFVDDEPSVTITATGEAAVVLQTDDALTDGDPTDDDVAVSSAAFGGIFAATPIYGADGAGSTVVSYSLALAAGVSNGDDSGLNSGGVDITLALVGGEIVGSAGGTPVFTISVDGDGVVTLTQSEAIDHIEGGAFDDVIALANGLVELTATATTTDSDGDTATDSASVDLGGNISFVDDEPSVTITATGEAAVVLQTDDALTDGDPTDDDVAVSSAAFGGIFAATPIYGADGAGSTVVSYSLALAAGVSNGDDSGLNSGGVDITLALVGGEIVGSAGGTPVFTISVDGDGVVTLTQSEAIDHIEGGAFDDVIALANGLVELTATATTTDSDGDTATDSASVDLGGNISFVDDEPSVTITATGEAAVVLQTDDALTDGDPTDDDVAVSSAAFGGIFAATPIYGADGAGSTVVSYSLALAAGVSNGDDSGLNSGGVDITLALVGGEIVGSAGGTPVFTISVDGDGVVTLTQSEAIDHIEGGAFDDVIALANGLVELTATATTTDSDGDTATDSASVDLGGNISFVDDEPSVTITATGEAAVVLQTDDALTDGDPTDDDVAVSSAAFGGIFAATPIYGADGAGSTVVSYSLALAAGVSNGDDSGLNSGGVDITLALVGGEIVGSAGGTPVFTISVDGDGFVTLTQSEAIDHIEGGAFDDVIALANGLVELTATATTTDSDGDTATDSASVDLGGNISFVDDEPSVTLTLGSDTNVVLKTQDSRTDGDPTETDTATSAVVFGVPVTLSTSTGADGLSSAGYSFALSLVSGDGTSSGLSSGGADIFLYQLADGTVVGSTSLSAPVSIDASVVFSIGVAADGKVTLSQYGVLDHTLAESMPAYDDDVQVLANGLVNLSVSYTIVDGDGDSATDTQVIDLGGNIQFADDGPSAFAPMSTTIVNSASAGGVAALDVFGNTGADGLGSTVFVGTDGTQLFAADGVTAVTSGGEDLFMTGFGTDTLEVRDGADTLVMTITLNPDADTQSSDLYTVELHQKIDDGSGVLFDDFSDTAAGLNQWVGVDGDGGDIMDDTNDSQDLLVTAPGSTVNTDSDDIGVGGGQALNPDDILRLDFVTDLRRDGADDEKDPTGFIYDDHYAVNNFSVTLIQVQGNANQVAALGFKILDFDDTGNKKDLAGNSTPLALMLASVVVTAADGVTVLTLGVDYFTSMSGDILYVSGVKAGQSISFMGASDFEAVEIENVSGQTNPDGGTFSGNAFALGAFGFDTALAGSDVSMAFDIAMADGDGDTVASTIDLTVKPVNGAVTGTSGDDALGGADTDDELIGGAGNDILTGNGGSDIFVWNDGDEGTQAAPAVDTVTDFSIAEGDVLNLADLLQGEHDGSGVDADNLDQFLSFAWDGANTTVSIAHDALNSADVTQKIVLQGVDLTAGGTLNDQQIIDALVAGNNLLTDQ</sequence>
<proteinExistence type="predicted"/>
<dbReference type="InterPro" id="IPR011049">
    <property type="entry name" value="Serralysin-like_metalloprot_C"/>
</dbReference>
<dbReference type="InterPro" id="IPR019960">
    <property type="entry name" value="T1SS_VCA0849"/>
</dbReference>
<keyword evidence="3" id="KW-0106">Calcium</keyword>
<feature type="domain" description="DUF5801" evidence="7">
    <location>
        <begin position="939"/>
        <end position="1074"/>
    </location>
</feature>
<feature type="region of interest" description="Disordered" evidence="4">
    <location>
        <begin position="807"/>
        <end position="828"/>
    </location>
</feature>
<dbReference type="Pfam" id="PF17803">
    <property type="entry name" value="Cadherin_4"/>
    <property type="match status" value="1"/>
</dbReference>
<dbReference type="InterPro" id="IPR047777">
    <property type="entry name" value="LapA-like_RM"/>
</dbReference>
<keyword evidence="9" id="KW-1185">Reference proteome</keyword>
<keyword evidence="2" id="KW-0677">Repeat</keyword>
<dbReference type="Proteomes" id="UP001058461">
    <property type="component" value="Chromosome"/>
</dbReference>
<organism evidence="8 9">
    <name type="scientific">Marinobacterium rhizophilum</name>
    <dbReference type="NCBI Taxonomy" id="420402"/>
    <lineage>
        <taxon>Bacteria</taxon>
        <taxon>Pseudomonadati</taxon>
        <taxon>Pseudomonadota</taxon>
        <taxon>Gammaproteobacteria</taxon>
        <taxon>Oceanospirillales</taxon>
        <taxon>Oceanospirillaceae</taxon>
        <taxon>Marinobacterium</taxon>
    </lineage>
</organism>
<dbReference type="Gene3D" id="2.60.40.2030">
    <property type="match status" value="1"/>
</dbReference>
<feature type="domain" description="DUF5801" evidence="7">
    <location>
        <begin position="1458"/>
        <end position="1593"/>
    </location>
</feature>
<reference evidence="8" key="1">
    <citation type="submission" date="2021-04" db="EMBL/GenBank/DDBJ databases">
        <title>Oceanospirillales bacteria with DddD are important DMSP degraders in coastal seawater.</title>
        <authorList>
            <person name="Liu J."/>
        </authorList>
    </citation>
    <scope>NUCLEOTIDE SEQUENCE</scope>
    <source>
        <strain evidence="8">D13-1</strain>
    </source>
</reference>
<feature type="domain" description="DUF5801" evidence="7">
    <location>
        <begin position="1815"/>
        <end position="1947"/>
    </location>
</feature>
<feature type="domain" description="DUF5801" evidence="7">
    <location>
        <begin position="1285"/>
        <end position="1420"/>
    </location>
</feature>
<evidence type="ECO:0000256" key="4">
    <source>
        <dbReference type="SAM" id="MobiDB-lite"/>
    </source>
</evidence>
<dbReference type="NCBIfam" id="TIGR03661">
    <property type="entry name" value="T1SS_VCA0849"/>
    <property type="match status" value="1"/>
</dbReference>
<evidence type="ECO:0000259" key="5">
    <source>
        <dbReference type="Pfam" id="PF03160"/>
    </source>
</evidence>
<dbReference type="InterPro" id="IPR010221">
    <property type="entry name" value="VCBS_dom"/>
</dbReference>
<evidence type="ECO:0000256" key="1">
    <source>
        <dbReference type="ARBA" id="ARBA00022729"/>
    </source>
</evidence>
<evidence type="ECO:0000313" key="9">
    <source>
        <dbReference type="Proteomes" id="UP001058461"/>
    </source>
</evidence>
<dbReference type="NCBIfam" id="NF033682">
    <property type="entry name" value="retention_LapA"/>
    <property type="match status" value="1"/>
</dbReference>
<feature type="domain" description="DUF5801" evidence="7">
    <location>
        <begin position="1112"/>
        <end position="1247"/>
    </location>
</feature>
<keyword evidence="1" id="KW-0732">Signal</keyword>
<dbReference type="InterPro" id="IPR043824">
    <property type="entry name" value="DUF5801"/>
</dbReference>
<dbReference type="Pfam" id="PF19116">
    <property type="entry name" value="DUF5801"/>
    <property type="match status" value="6"/>
</dbReference>
<protein>
    <submittedName>
        <fullName evidence="8">Retention module-containing protein</fullName>
    </submittedName>
</protein>
<dbReference type="InterPro" id="IPR040853">
    <property type="entry name" value="RapA2_cadherin-like"/>
</dbReference>
<dbReference type="Pfam" id="PF03160">
    <property type="entry name" value="Calx-beta"/>
    <property type="match status" value="1"/>
</dbReference>
<evidence type="ECO:0000256" key="2">
    <source>
        <dbReference type="ARBA" id="ARBA00022737"/>
    </source>
</evidence>
<name>A0ABY5HQW5_9GAMM</name>
<dbReference type="NCBIfam" id="TIGR01965">
    <property type="entry name" value="VCBS_repeat"/>
    <property type="match status" value="2"/>
</dbReference>
<dbReference type="RefSeq" id="WP_255855800.1">
    <property type="nucleotide sequence ID" value="NZ_CP073347.1"/>
</dbReference>